<evidence type="ECO:0000313" key="2">
    <source>
        <dbReference type="Proteomes" id="UP000186817"/>
    </source>
</evidence>
<dbReference type="EMBL" id="LSRX01000428">
    <property type="protein sequence ID" value="OLP97560.1"/>
    <property type="molecule type" value="Genomic_DNA"/>
</dbReference>
<name>A0A1Q9DQV0_SYMMI</name>
<protein>
    <submittedName>
        <fullName evidence="1">Uncharacterized protein</fullName>
    </submittedName>
</protein>
<sequence length="122" mass="13246">MVDGLERKFFECLLAVYAACMRLVLADKTHFPENDVIDIVSSSHAPKKKSSEVLMNGCRVCILAGTSSSLRSILETVAPSTDRTSDPVLEDKCCLWHGDIKAAKDTKHAAIRLIGQGEEGAL</sequence>
<accession>A0A1Q9DQV0</accession>
<dbReference type="AlphaFoldDB" id="A0A1Q9DQV0"/>
<dbReference type="Proteomes" id="UP000186817">
    <property type="component" value="Unassembled WGS sequence"/>
</dbReference>
<evidence type="ECO:0000313" key="1">
    <source>
        <dbReference type="EMBL" id="OLP97560.1"/>
    </source>
</evidence>
<reference evidence="1 2" key="1">
    <citation type="submission" date="2016-02" db="EMBL/GenBank/DDBJ databases">
        <title>Genome analysis of coral dinoflagellate symbionts highlights evolutionary adaptations to a symbiotic lifestyle.</title>
        <authorList>
            <person name="Aranda M."/>
            <person name="Li Y."/>
            <person name="Liew Y.J."/>
            <person name="Baumgarten S."/>
            <person name="Simakov O."/>
            <person name="Wilson M."/>
            <person name="Piel J."/>
            <person name="Ashoor H."/>
            <person name="Bougouffa S."/>
            <person name="Bajic V.B."/>
            <person name="Ryu T."/>
            <person name="Ravasi T."/>
            <person name="Bayer T."/>
            <person name="Micklem G."/>
            <person name="Kim H."/>
            <person name="Bhak J."/>
            <person name="Lajeunesse T.C."/>
            <person name="Voolstra C.R."/>
        </authorList>
    </citation>
    <scope>NUCLEOTIDE SEQUENCE [LARGE SCALE GENOMIC DNA]</scope>
    <source>
        <strain evidence="1 2">CCMP2467</strain>
    </source>
</reference>
<organism evidence="1 2">
    <name type="scientific">Symbiodinium microadriaticum</name>
    <name type="common">Dinoflagellate</name>
    <name type="synonym">Zooxanthella microadriatica</name>
    <dbReference type="NCBI Taxonomy" id="2951"/>
    <lineage>
        <taxon>Eukaryota</taxon>
        <taxon>Sar</taxon>
        <taxon>Alveolata</taxon>
        <taxon>Dinophyceae</taxon>
        <taxon>Suessiales</taxon>
        <taxon>Symbiodiniaceae</taxon>
        <taxon>Symbiodinium</taxon>
    </lineage>
</organism>
<keyword evidence="2" id="KW-1185">Reference proteome</keyword>
<proteinExistence type="predicted"/>
<gene>
    <name evidence="1" type="ORF">AK812_SmicGene20067</name>
</gene>
<dbReference type="OrthoDB" id="428485at2759"/>
<comment type="caution">
    <text evidence="1">The sequence shown here is derived from an EMBL/GenBank/DDBJ whole genome shotgun (WGS) entry which is preliminary data.</text>
</comment>